<dbReference type="OrthoDB" id="279598at2"/>
<accession>F0SL09</accession>
<proteinExistence type="predicted"/>
<feature type="compositionally biased region" description="Low complexity" evidence="1">
    <location>
        <begin position="341"/>
        <end position="369"/>
    </location>
</feature>
<dbReference type="Proteomes" id="UP000006860">
    <property type="component" value="Chromosome"/>
</dbReference>
<name>F0SL09_RUBBR</name>
<dbReference type="AlphaFoldDB" id="F0SL09"/>
<dbReference type="STRING" id="756272.Plabr_2260"/>
<feature type="region of interest" description="Disordered" evidence="1">
    <location>
        <begin position="337"/>
        <end position="450"/>
    </location>
</feature>
<evidence type="ECO:0000256" key="1">
    <source>
        <dbReference type="SAM" id="MobiDB-lite"/>
    </source>
</evidence>
<dbReference type="RefSeq" id="WP_013628586.1">
    <property type="nucleotide sequence ID" value="NC_015174.1"/>
</dbReference>
<feature type="compositionally biased region" description="Polar residues" evidence="1">
    <location>
        <begin position="392"/>
        <end position="409"/>
    </location>
</feature>
<evidence type="ECO:0000313" key="2">
    <source>
        <dbReference type="EMBL" id="ADY59862.1"/>
    </source>
</evidence>
<dbReference type="eggNOG" id="ENOG5032YN0">
    <property type="taxonomic scope" value="Bacteria"/>
</dbReference>
<dbReference type="EMBL" id="CP002546">
    <property type="protein sequence ID" value="ADY59862.1"/>
    <property type="molecule type" value="Genomic_DNA"/>
</dbReference>
<protein>
    <submittedName>
        <fullName evidence="2">Uncharacterized protein</fullName>
    </submittedName>
</protein>
<keyword evidence="3" id="KW-1185">Reference proteome</keyword>
<evidence type="ECO:0000313" key="3">
    <source>
        <dbReference type="Proteomes" id="UP000006860"/>
    </source>
</evidence>
<reference evidence="3" key="1">
    <citation type="submission" date="2011-02" db="EMBL/GenBank/DDBJ databases">
        <title>The complete genome of Planctomyces brasiliensis DSM 5305.</title>
        <authorList>
            <person name="Lucas S."/>
            <person name="Copeland A."/>
            <person name="Lapidus A."/>
            <person name="Bruce D."/>
            <person name="Goodwin L."/>
            <person name="Pitluck S."/>
            <person name="Kyrpides N."/>
            <person name="Mavromatis K."/>
            <person name="Pagani I."/>
            <person name="Ivanova N."/>
            <person name="Ovchinnikova G."/>
            <person name="Lu M."/>
            <person name="Detter J.C."/>
            <person name="Han C."/>
            <person name="Land M."/>
            <person name="Hauser L."/>
            <person name="Markowitz V."/>
            <person name="Cheng J.-F."/>
            <person name="Hugenholtz P."/>
            <person name="Woyke T."/>
            <person name="Wu D."/>
            <person name="Tindall B."/>
            <person name="Pomrenke H.G."/>
            <person name="Brambilla E."/>
            <person name="Klenk H.-P."/>
            <person name="Eisen J.A."/>
        </authorList>
    </citation>
    <scope>NUCLEOTIDE SEQUENCE [LARGE SCALE GENOMIC DNA]</scope>
    <source>
        <strain evidence="3">ATCC 49424 / DSM 5305 / JCM 21570 / NBRC 103401 / IFAM 1448</strain>
    </source>
</reference>
<dbReference type="HOGENOM" id="CLU_608178_0_0_0"/>
<dbReference type="KEGG" id="pbs:Plabr_2260"/>
<sequence>MKNKPRQGERLIAVFGLLILFSSLPGCATSRWNPSEQWASLVHRSAKIPADATKEEIVTYINQHTAPIESWRSTSARLSVSGVPIPLKAMLAVEQPNHFRLSVSQGLSGQSELDLGSNPDQLWFWARQMEPKAVMTCRHQEIAAVQDQLPVPFQPEWLMEVLCVRTIDATDADLMRDPDDPHTVKLVSHHTSENGQTIRKIVTIDLRKGEVVSHQLYDSDHRLIATAELGDYREFPNTEARLPHDITLRWEQQDMKMHVSLNQVEVNPPHIPSELWDVPHMAEYPVREISRDQLVRPAERAIVRTPRDAPKTVTHYELDRGTGVWMQEQEVVAGHDRAVRQASAAETAAAPQNPPAASATASNSTAEQAGTVSLGTLAPPTDSSSPPPFPGMSNSPAAKPAANTQTASATEWYGPPGESSSGASKKSRQGLIDGVPASAFEPPVTNSAAN</sequence>
<organism evidence="2 3">
    <name type="scientific">Rubinisphaera brasiliensis (strain ATCC 49424 / DSM 5305 / JCM 21570 / IAM 15109 / NBRC 103401 / IFAM 1448)</name>
    <name type="common">Planctomyces brasiliensis</name>
    <dbReference type="NCBI Taxonomy" id="756272"/>
    <lineage>
        <taxon>Bacteria</taxon>
        <taxon>Pseudomonadati</taxon>
        <taxon>Planctomycetota</taxon>
        <taxon>Planctomycetia</taxon>
        <taxon>Planctomycetales</taxon>
        <taxon>Planctomycetaceae</taxon>
        <taxon>Rubinisphaera</taxon>
    </lineage>
</organism>
<gene>
    <name evidence="2" type="ordered locus">Plabr_2260</name>
</gene>